<keyword evidence="17" id="KW-1185">Reference proteome</keyword>
<dbReference type="Pfam" id="PF00005">
    <property type="entry name" value="ABC_tran"/>
    <property type="match status" value="1"/>
</dbReference>
<dbReference type="InterPro" id="IPR017871">
    <property type="entry name" value="ABC_transporter-like_CS"/>
</dbReference>
<evidence type="ECO:0000256" key="6">
    <source>
        <dbReference type="ARBA" id="ARBA00023004"/>
    </source>
</evidence>
<keyword evidence="2" id="KW-0813">Transport</keyword>
<keyword evidence="8" id="KW-0472">Membrane</keyword>
<evidence type="ECO:0000256" key="4">
    <source>
        <dbReference type="ARBA" id="ARBA00022741"/>
    </source>
</evidence>
<sequence>MTVDDPKYGADTTDSSLSTASLTLEYPNGESPAVDGVSLSVDPARITALVGPNGSGKSTLLKGLSGQLEPTTGRTVLDGRAVATYDDTELARRLGILHQETDGMERIRVEELVTHGRYPYRGFLERPSEADVAAIERALSLTGIERLRDRPLADLSGGQRRLAWLAMVLAQDTDVLLLDEPTTFLDLRHQLAVMDVVRELRDDVGTTVVVVLHDIEQAARYADEMVVLSDGEVAARGPPAEIVTADLLADVFGIEATVETYSQGVRIRPVRPLSPPSHDRSL</sequence>
<dbReference type="EC" id="7.6.2.8" evidence="12"/>
<dbReference type="InterPro" id="IPR003593">
    <property type="entry name" value="AAA+_ATPase"/>
</dbReference>
<comment type="catalytic activity">
    <reaction evidence="9">
        <text>an R-cob(III)alamin(out) + ATP + H2O = an R-cob(III)alamin(in) + ADP + phosphate + H(+)</text>
        <dbReference type="Rhea" id="RHEA:17873"/>
        <dbReference type="ChEBI" id="CHEBI:15377"/>
        <dbReference type="ChEBI" id="CHEBI:15378"/>
        <dbReference type="ChEBI" id="CHEBI:30616"/>
        <dbReference type="ChEBI" id="CHEBI:43474"/>
        <dbReference type="ChEBI" id="CHEBI:140785"/>
        <dbReference type="ChEBI" id="CHEBI:456216"/>
        <dbReference type="EC" id="7.6.2.8"/>
    </reaction>
</comment>
<dbReference type="Proteomes" id="UP000253273">
    <property type="component" value="Chromosome"/>
</dbReference>
<evidence type="ECO:0000256" key="5">
    <source>
        <dbReference type="ARBA" id="ARBA00022840"/>
    </source>
</evidence>
<comment type="subunit">
    <text evidence="11">The complex is composed of two ATP-binding proteins (BtuD), two transmembrane proteins (BtuC) and a solute-binding protein (BtuF).</text>
</comment>
<dbReference type="CDD" id="cd03214">
    <property type="entry name" value="ABC_Iron-Siderophores_B12_Hemin"/>
    <property type="match status" value="1"/>
</dbReference>
<evidence type="ECO:0000256" key="7">
    <source>
        <dbReference type="ARBA" id="ARBA00023065"/>
    </source>
</evidence>
<dbReference type="EMBL" id="CP031150">
    <property type="protein sequence ID" value="AXG08117.1"/>
    <property type="molecule type" value="Genomic_DNA"/>
</dbReference>
<keyword evidence="7" id="KW-0406">Ion transport</keyword>
<comment type="subcellular location">
    <subcellularLocation>
        <location evidence="1">Cell membrane</location>
        <topology evidence="1">Peripheral membrane protein</topology>
    </subcellularLocation>
</comment>
<evidence type="ECO:0000256" key="13">
    <source>
        <dbReference type="ARBA" id="ARBA00073649"/>
    </source>
</evidence>
<organism evidence="16 17">
    <name type="scientific">Haloplanus rubicundus</name>
    <dbReference type="NCBI Taxonomy" id="1547898"/>
    <lineage>
        <taxon>Archaea</taxon>
        <taxon>Methanobacteriati</taxon>
        <taxon>Methanobacteriota</taxon>
        <taxon>Stenosarchaea group</taxon>
        <taxon>Halobacteria</taxon>
        <taxon>Halobacteriales</taxon>
        <taxon>Haloferacaceae</taxon>
        <taxon>Haloplanus</taxon>
    </lineage>
</organism>
<dbReference type="PANTHER" id="PTHR42771">
    <property type="entry name" value="IRON(3+)-HYDROXAMATE IMPORT ATP-BINDING PROTEIN FHUC"/>
    <property type="match status" value="1"/>
</dbReference>
<evidence type="ECO:0000256" key="14">
    <source>
        <dbReference type="ARBA" id="ARBA00077139"/>
    </source>
</evidence>
<protein>
    <recommendedName>
        <fullName evidence="13">Cobalamin import ATP-binding protein BtuD</fullName>
        <ecNumber evidence="12">7.6.2.8</ecNumber>
    </recommendedName>
    <alternativeName>
        <fullName evidence="14">Vitamin B12-transporting ATPase</fullName>
    </alternativeName>
</protein>
<dbReference type="PROSITE" id="PS00211">
    <property type="entry name" value="ABC_TRANSPORTER_1"/>
    <property type="match status" value="1"/>
</dbReference>
<evidence type="ECO:0000259" key="15">
    <source>
        <dbReference type="PROSITE" id="PS50893"/>
    </source>
</evidence>
<evidence type="ECO:0000313" key="16">
    <source>
        <dbReference type="EMBL" id="AXG08117.1"/>
    </source>
</evidence>
<dbReference type="FunFam" id="3.40.50.300:FF:000134">
    <property type="entry name" value="Iron-enterobactin ABC transporter ATP-binding protein"/>
    <property type="match status" value="1"/>
</dbReference>
<dbReference type="PROSITE" id="PS50893">
    <property type="entry name" value="ABC_TRANSPORTER_2"/>
    <property type="match status" value="1"/>
</dbReference>
<evidence type="ECO:0000256" key="11">
    <source>
        <dbReference type="ARBA" id="ARBA00064420"/>
    </source>
</evidence>
<keyword evidence="3" id="KW-1003">Cell membrane</keyword>
<keyword evidence="5 16" id="KW-0067">ATP-binding</keyword>
<accession>A0A345E7E5</accession>
<evidence type="ECO:0000256" key="1">
    <source>
        <dbReference type="ARBA" id="ARBA00004202"/>
    </source>
</evidence>
<dbReference type="KEGG" id="haj:DU500_11025"/>
<dbReference type="GO" id="GO:0015420">
    <property type="term" value="F:ABC-type vitamin B12 transporter activity"/>
    <property type="evidence" value="ECO:0007669"/>
    <property type="project" value="UniProtKB-EC"/>
</dbReference>
<dbReference type="GO" id="GO:0016887">
    <property type="term" value="F:ATP hydrolysis activity"/>
    <property type="evidence" value="ECO:0007669"/>
    <property type="project" value="InterPro"/>
</dbReference>
<evidence type="ECO:0000256" key="9">
    <source>
        <dbReference type="ARBA" id="ARBA00050590"/>
    </source>
</evidence>
<name>A0A345E7E5_9EURY</name>
<dbReference type="PANTHER" id="PTHR42771:SF2">
    <property type="entry name" value="IRON(3+)-HYDROXAMATE IMPORT ATP-BINDING PROTEIN FHUC"/>
    <property type="match status" value="1"/>
</dbReference>
<evidence type="ECO:0000256" key="12">
    <source>
        <dbReference type="ARBA" id="ARBA00066387"/>
    </source>
</evidence>
<dbReference type="OrthoDB" id="24644at2157"/>
<dbReference type="InterPro" id="IPR003439">
    <property type="entry name" value="ABC_transporter-like_ATP-bd"/>
</dbReference>
<proteinExistence type="predicted"/>
<dbReference type="InterPro" id="IPR051535">
    <property type="entry name" value="Siderophore_ABC-ATPase"/>
</dbReference>
<dbReference type="SUPFAM" id="SSF52540">
    <property type="entry name" value="P-loop containing nucleoside triphosphate hydrolases"/>
    <property type="match status" value="1"/>
</dbReference>
<evidence type="ECO:0000256" key="2">
    <source>
        <dbReference type="ARBA" id="ARBA00022448"/>
    </source>
</evidence>
<dbReference type="InterPro" id="IPR027417">
    <property type="entry name" value="P-loop_NTPase"/>
</dbReference>
<evidence type="ECO:0000313" key="17">
    <source>
        <dbReference type="Proteomes" id="UP000253273"/>
    </source>
</evidence>
<evidence type="ECO:0000256" key="10">
    <source>
        <dbReference type="ARBA" id="ARBA00058960"/>
    </source>
</evidence>
<gene>
    <name evidence="16" type="ORF">DU500_11025</name>
</gene>
<reference evidence="16 17" key="1">
    <citation type="submission" date="2018-07" db="EMBL/GenBank/DDBJ databases">
        <title>Genome sequences of Haloplanus sp. CBA1113.</title>
        <authorList>
            <person name="Kim Y.B."/>
            <person name="Roh S.W."/>
        </authorList>
    </citation>
    <scope>NUCLEOTIDE SEQUENCE [LARGE SCALE GENOMIC DNA]</scope>
    <source>
        <strain evidence="16 17">CBA1113</strain>
    </source>
</reference>
<evidence type="ECO:0000256" key="8">
    <source>
        <dbReference type="ARBA" id="ARBA00023136"/>
    </source>
</evidence>
<dbReference type="SMART" id="SM00382">
    <property type="entry name" value="AAA"/>
    <property type="match status" value="1"/>
</dbReference>
<feature type="domain" description="ABC transporter" evidence="15">
    <location>
        <begin position="17"/>
        <end position="255"/>
    </location>
</feature>
<evidence type="ECO:0000256" key="3">
    <source>
        <dbReference type="ARBA" id="ARBA00022475"/>
    </source>
</evidence>
<dbReference type="Gene3D" id="3.40.50.300">
    <property type="entry name" value="P-loop containing nucleotide triphosphate hydrolases"/>
    <property type="match status" value="1"/>
</dbReference>
<dbReference type="AlphaFoldDB" id="A0A345E7E5"/>
<keyword evidence="4" id="KW-0547">Nucleotide-binding</keyword>
<dbReference type="GO" id="GO:0005524">
    <property type="term" value="F:ATP binding"/>
    <property type="evidence" value="ECO:0007669"/>
    <property type="project" value="UniProtKB-KW"/>
</dbReference>
<comment type="function">
    <text evidence="10">Required for corrinoid utilization. Probably part of the ABC transporter complex BtuCDF involved in cobalamin (vitamin B12) import. Probably responsible for energy coupling to the transport system.</text>
</comment>
<dbReference type="GO" id="GO:0006811">
    <property type="term" value="P:monoatomic ion transport"/>
    <property type="evidence" value="ECO:0007669"/>
    <property type="project" value="UniProtKB-KW"/>
</dbReference>
<dbReference type="GO" id="GO:0005886">
    <property type="term" value="C:plasma membrane"/>
    <property type="evidence" value="ECO:0007669"/>
    <property type="project" value="UniProtKB-SubCell"/>
</dbReference>
<keyword evidence="6" id="KW-0408">Iron</keyword>